<dbReference type="EMBL" id="JQFK01000059">
    <property type="protein sequence ID" value="KGK36662.1"/>
    <property type="molecule type" value="Genomic_DNA"/>
</dbReference>
<name>A0A099NXJ7_PICKU</name>
<organism evidence="1 2">
    <name type="scientific">Pichia kudriavzevii</name>
    <name type="common">Yeast</name>
    <name type="synonym">Issatchenkia orientalis</name>
    <dbReference type="NCBI Taxonomy" id="4909"/>
    <lineage>
        <taxon>Eukaryota</taxon>
        <taxon>Fungi</taxon>
        <taxon>Dikarya</taxon>
        <taxon>Ascomycota</taxon>
        <taxon>Saccharomycotina</taxon>
        <taxon>Pichiomycetes</taxon>
        <taxon>Pichiales</taxon>
        <taxon>Pichiaceae</taxon>
        <taxon>Pichia</taxon>
    </lineage>
</organism>
<dbReference type="InterPro" id="IPR023214">
    <property type="entry name" value="HAD_sf"/>
</dbReference>
<comment type="caution">
    <text evidence="1">The sequence shown here is derived from an EMBL/GenBank/DDBJ whole genome shotgun (WGS) entry which is preliminary data.</text>
</comment>
<reference evidence="2" key="1">
    <citation type="journal article" date="2014" name="Microb. Cell Fact.">
        <title>Exploiting Issatchenkia orientalis SD108 for succinic acid production.</title>
        <authorList>
            <person name="Xiao H."/>
            <person name="Shao Z."/>
            <person name="Jiang Y."/>
            <person name="Dole S."/>
            <person name="Zhao H."/>
        </authorList>
    </citation>
    <scope>NUCLEOTIDE SEQUENCE [LARGE SCALE GENOMIC DNA]</scope>
    <source>
        <strain evidence="2">SD108</strain>
    </source>
</reference>
<evidence type="ECO:0000313" key="2">
    <source>
        <dbReference type="Proteomes" id="UP000029867"/>
    </source>
</evidence>
<dbReference type="NCBIfam" id="TIGR01456">
    <property type="entry name" value="CECR5"/>
    <property type="match status" value="1"/>
</dbReference>
<dbReference type="InterPro" id="IPR006357">
    <property type="entry name" value="HAD-SF_hydro_IIA"/>
</dbReference>
<dbReference type="Gene3D" id="3.40.50.1000">
    <property type="entry name" value="HAD superfamily/HAD-like"/>
    <property type="match status" value="2"/>
</dbReference>
<dbReference type="InterPro" id="IPR006353">
    <property type="entry name" value="HAD-SF_hydro_IIA_CECR5"/>
</dbReference>
<dbReference type="PANTHER" id="PTHR14269">
    <property type="entry name" value="CDP-DIACYLGLYCEROL--GLYCEROL-3-PHOSPHATE 3-PHOSPHATIDYLTRANSFERASE-RELATED"/>
    <property type="match status" value="1"/>
</dbReference>
<evidence type="ECO:0008006" key="3">
    <source>
        <dbReference type="Google" id="ProtNLM"/>
    </source>
</evidence>
<dbReference type="SUPFAM" id="SSF56784">
    <property type="entry name" value="HAD-like"/>
    <property type="match status" value="1"/>
</dbReference>
<dbReference type="Proteomes" id="UP000029867">
    <property type="component" value="Unassembled WGS sequence"/>
</dbReference>
<dbReference type="VEuPathDB" id="FungiDB:C5L36_0C08480"/>
<gene>
    <name evidence="1" type="ORF">JL09_g4188</name>
</gene>
<dbReference type="Pfam" id="PF13344">
    <property type="entry name" value="Hydrolase_6"/>
    <property type="match status" value="1"/>
</dbReference>
<accession>A0A099NXJ7</accession>
<dbReference type="GO" id="GO:0005739">
    <property type="term" value="C:mitochondrion"/>
    <property type="evidence" value="ECO:0007669"/>
    <property type="project" value="TreeGrafter"/>
</dbReference>
<dbReference type="InterPro" id="IPR050324">
    <property type="entry name" value="CDP-alcohol_PTase-I"/>
</dbReference>
<dbReference type="Pfam" id="PF13242">
    <property type="entry name" value="Hydrolase_like"/>
    <property type="match status" value="1"/>
</dbReference>
<proteinExistence type="predicted"/>
<sequence>MTVSEIKPLSVPVEEIKRKLTSKQDIGFVFDIDGVLLRGKQRIVEATEMITYLQREKIPFILLTNGGGMTEEKRINFINMTLQLETPIHADQLVQAHTPMKTLIPHHKRVLVCGGPNDDIREVALNYGFEDVIRPVDVIRANPTVWPYHMFTEEQIRTWGKDPSITKLDVDGTGCRENLPIDSVLCFNDSRALATEIQLISDLLNSENGVLGTRRAIKSSKPAIPIVFSNNDFLWANEFPLPRFAMGILKMSTQTIYSKLNGGQQLEQLTLGKPEKVCYDYAHHILINWRNVLLGVNKPGNVCQPSLNDPPMCSPFKKVYMVGDNPESDITGGNRYGWGTILVKTGVYKEGDFERNPGTSKPSLGVFNNAKEGVMHALKLNGLA</sequence>
<dbReference type="GO" id="GO:0046474">
    <property type="term" value="P:glycerophospholipid biosynthetic process"/>
    <property type="evidence" value="ECO:0007669"/>
    <property type="project" value="TreeGrafter"/>
</dbReference>
<dbReference type="InterPro" id="IPR036412">
    <property type="entry name" value="HAD-like_sf"/>
</dbReference>
<dbReference type="AlphaFoldDB" id="A0A099NXJ7"/>
<dbReference type="PANTHER" id="PTHR14269:SF57">
    <property type="entry name" value="SUPERFAMILY HYDROLASE, PUTATIVE (AFU_ORTHOLOGUE AFUA_2G02580)-RELATED"/>
    <property type="match status" value="1"/>
</dbReference>
<evidence type="ECO:0000313" key="1">
    <source>
        <dbReference type="EMBL" id="KGK36662.1"/>
    </source>
</evidence>
<protein>
    <recommendedName>
        <fullName evidence="3">TIGR01456 family HAD hydrolase</fullName>
    </recommendedName>
</protein>
<dbReference type="eggNOG" id="KOG1618">
    <property type="taxonomic scope" value="Eukaryota"/>
</dbReference>
<dbReference type="HOGENOM" id="CLU_030880_2_1_1"/>
<dbReference type="NCBIfam" id="TIGR01460">
    <property type="entry name" value="HAD-SF-IIA"/>
    <property type="match status" value="1"/>
</dbReference>